<dbReference type="eggNOG" id="COG2864">
    <property type="taxonomic scope" value="Bacteria"/>
</dbReference>
<feature type="transmembrane region" description="Helical" evidence="14">
    <location>
        <begin position="176"/>
        <end position="209"/>
    </location>
</feature>
<keyword evidence="17" id="KW-0560">Oxidoreductase</keyword>
<evidence type="ECO:0000256" key="10">
    <source>
        <dbReference type="ARBA" id="ARBA00022989"/>
    </source>
</evidence>
<keyword evidence="5" id="KW-1003">Cell membrane</keyword>
<dbReference type="GO" id="GO:0005886">
    <property type="term" value="C:plasma membrane"/>
    <property type="evidence" value="ECO:0007669"/>
    <property type="project" value="UniProtKB-SubCell"/>
</dbReference>
<dbReference type="GO" id="GO:0008863">
    <property type="term" value="F:formate dehydrogenase (NAD+) activity"/>
    <property type="evidence" value="ECO:0007669"/>
    <property type="project" value="InterPro"/>
</dbReference>
<evidence type="ECO:0000256" key="2">
    <source>
        <dbReference type="ARBA" id="ARBA00004651"/>
    </source>
</evidence>
<dbReference type="GO" id="GO:0046872">
    <property type="term" value="F:metal ion binding"/>
    <property type="evidence" value="ECO:0007669"/>
    <property type="project" value="UniProtKB-KW"/>
</dbReference>
<keyword evidence="15" id="KW-0732">Signal</keyword>
<keyword evidence="6" id="KW-0349">Heme</keyword>
<dbReference type="HOGENOM" id="CLU_047957_2_1_4"/>
<evidence type="ECO:0000256" key="14">
    <source>
        <dbReference type="SAM" id="Phobius"/>
    </source>
</evidence>
<keyword evidence="12 14" id="KW-0472">Membrane</keyword>
<feature type="transmembrane region" description="Helical" evidence="14">
    <location>
        <begin position="215"/>
        <end position="235"/>
    </location>
</feature>
<evidence type="ECO:0000256" key="3">
    <source>
        <dbReference type="ARBA" id="ARBA00010747"/>
    </source>
</evidence>
<evidence type="ECO:0000256" key="1">
    <source>
        <dbReference type="ARBA" id="ARBA00001971"/>
    </source>
</evidence>
<proteinExistence type="inferred from homology"/>
<dbReference type="KEGG" id="mpt:Mpe_A1173"/>
<dbReference type="Proteomes" id="UP000000366">
    <property type="component" value="Chromosome"/>
</dbReference>
<keyword evidence="4" id="KW-0813">Transport</keyword>
<keyword evidence="8" id="KW-0479">Metal-binding</keyword>
<dbReference type="GO" id="GO:0009055">
    <property type="term" value="F:electron transfer activity"/>
    <property type="evidence" value="ECO:0007669"/>
    <property type="project" value="InterPro"/>
</dbReference>
<evidence type="ECO:0000256" key="11">
    <source>
        <dbReference type="ARBA" id="ARBA00023004"/>
    </source>
</evidence>
<evidence type="ECO:0000256" key="6">
    <source>
        <dbReference type="ARBA" id="ARBA00022617"/>
    </source>
</evidence>
<comment type="similarity">
    <text evidence="3">Belongs to the formate dehydrogenase gamma subunit family.</text>
</comment>
<organism evidence="17 18">
    <name type="scientific">Methylibium petroleiphilum (strain ATCC BAA-1232 / LMG 22953 / PM1)</name>
    <dbReference type="NCBI Taxonomy" id="420662"/>
    <lineage>
        <taxon>Bacteria</taxon>
        <taxon>Pseudomonadati</taxon>
        <taxon>Pseudomonadota</taxon>
        <taxon>Betaproteobacteria</taxon>
        <taxon>Burkholderiales</taxon>
        <taxon>Sphaerotilaceae</taxon>
        <taxon>Methylibium</taxon>
    </lineage>
</organism>
<dbReference type="STRING" id="420662.Mpe_A1173"/>
<keyword evidence="9" id="KW-0249">Electron transport</keyword>
<feature type="transmembrane region" description="Helical" evidence="14">
    <location>
        <begin position="125"/>
        <end position="146"/>
    </location>
</feature>
<feature type="transmembrane region" description="Helical" evidence="14">
    <location>
        <begin position="271"/>
        <end position="291"/>
    </location>
</feature>
<evidence type="ECO:0000256" key="15">
    <source>
        <dbReference type="SAM" id="SignalP"/>
    </source>
</evidence>
<dbReference type="NCBIfam" id="TIGR01583">
    <property type="entry name" value="formate-DH-gamm"/>
    <property type="match status" value="1"/>
</dbReference>
<dbReference type="GO" id="GO:0009061">
    <property type="term" value="P:anaerobic respiration"/>
    <property type="evidence" value="ECO:0007669"/>
    <property type="project" value="TreeGrafter"/>
</dbReference>
<dbReference type="AlphaFoldDB" id="A2SEZ5"/>
<evidence type="ECO:0000256" key="7">
    <source>
        <dbReference type="ARBA" id="ARBA00022692"/>
    </source>
</evidence>
<comment type="subcellular location">
    <subcellularLocation>
        <location evidence="2">Cell membrane</location>
        <topology evidence="2">Multi-pass membrane protein</topology>
    </subcellularLocation>
</comment>
<dbReference type="RefSeq" id="WP_011828771.1">
    <property type="nucleotide sequence ID" value="NC_008825.1"/>
</dbReference>
<comment type="cofactor">
    <cofactor evidence="1">
        <name>heme</name>
        <dbReference type="ChEBI" id="CHEBI:30413"/>
    </cofactor>
</comment>
<dbReference type="InterPro" id="IPR011577">
    <property type="entry name" value="Cyt_b561_bac/Ni-Hgenase"/>
</dbReference>
<dbReference type="GO" id="GO:0036397">
    <property type="term" value="F:formate dehydrogenase (quinone) activity"/>
    <property type="evidence" value="ECO:0007669"/>
    <property type="project" value="TreeGrafter"/>
</dbReference>
<dbReference type="PANTHER" id="PTHR30074">
    <property type="entry name" value="FORMATE DEHYDROGENASE, NITRATE-INDUCIBLE, CYTOCHROME B556 FDN SUBUNIT"/>
    <property type="match status" value="1"/>
</dbReference>
<evidence type="ECO:0000313" key="18">
    <source>
        <dbReference type="Proteomes" id="UP000000366"/>
    </source>
</evidence>
<evidence type="ECO:0000259" key="16">
    <source>
        <dbReference type="Pfam" id="PF01292"/>
    </source>
</evidence>
<dbReference type="EC" id="1.2.1.2" evidence="17"/>
<protein>
    <submittedName>
        <fullName evidence="17">Formate dehydrogenase gamma subunit</fullName>
        <ecNumber evidence="17">1.2.1.2</ecNumber>
    </submittedName>
</protein>
<feature type="signal peptide" evidence="15">
    <location>
        <begin position="1"/>
        <end position="23"/>
    </location>
</feature>
<evidence type="ECO:0000256" key="4">
    <source>
        <dbReference type="ARBA" id="ARBA00022448"/>
    </source>
</evidence>
<dbReference type="PANTHER" id="PTHR30074:SF6">
    <property type="entry name" value="FORMATE DEHYDROGENASE GAMMA SUBUNIT"/>
    <property type="match status" value="1"/>
</dbReference>
<accession>A2SEZ5</accession>
<sequence length="388" mass="41626">MTHTMLRWWAAGCLAWLGSVAVAQGTPVADPAVSPVAQAAPTAPAASAAALALPDANETNAQRAKTQPYNNAPFWRAVRESGQQSGISNLPGAEKGVLIQQFVQYPGSRFTTAGEAWREVRNRWIIPYGGALLLIVVVAIGLFFLAKGPIGVHAPDTGRKIERFTYFERAAHWSNAVAFVALAVSGVVMAFGKFFLLPVIGGTLFGWLAYALKNLHNFAGPVFAVSLVIVFFTFVRDNLPRKEDLLWLAKGGGLFNGAHVPSHRFNAGEKLIFWGGVFALGIVVVGSGLVLDKLIPGLAYTRGDMQIAHMIHAVATVLMMAMFLGHIYLGTIGMKGAYRAMRDGQVDAAWAREHHELWYDDIQAGKIPAQRTPSPTPAAGTQGAAVQS</sequence>
<evidence type="ECO:0000313" key="17">
    <source>
        <dbReference type="EMBL" id="ABM94134.1"/>
    </source>
</evidence>
<dbReference type="InterPro" id="IPR016174">
    <property type="entry name" value="Di-haem_cyt_TM"/>
</dbReference>
<keyword evidence="10 14" id="KW-1133">Transmembrane helix</keyword>
<reference evidence="17 18" key="1">
    <citation type="journal article" date="2007" name="J. Bacteriol.">
        <title>Whole-genome analysis of the methyl tert-butyl ether-degrading beta-proteobacterium Methylibium petroleiphilum PM1.</title>
        <authorList>
            <person name="Kane S.R."/>
            <person name="Chakicherla A.Y."/>
            <person name="Chain P.S.G."/>
            <person name="Schmidt R."/>
            <person name="Shin M.W."/>
            <person name="Legler T.C."/>
            <person name="Scow K.M."/>
            <person name="Larimer F.W."/>
            <person name="Lucas S.M."/>
            <person name="Richardson P.M."/>
            <person name="Hristova K.R."/>
        </authorList>
    </citation>
    <scope>NUCLEOTIDE SEQUENCE [LARGE SCALE GENOMIC DNA]</scope>
    <source>
        <strain evidence="18">ATCC BAA-1232 / LMG 22953 / PM1</strain>
    </source>
</reference>
<dbReference type="Gene3D" id="1.20.950.20">
    <property type="entry name" value="Transmembrane di-heme cytochromes, Chain C"/>
    <property type="match status" value="1"/>
</dbReference>
<dbReference type="Pfam" id="PF01292">
    <property type="entry name" value="Ni_hydr_CYTB"/>
    <property type="match status" value="1"/>
</dbReference>
<keyword evidence="11" id="KW-0408">Iron</keyword>
<dbReference type="SUPFAM" id="SSF81342">
    <property type="entry name" value="Transmembrane di-heme cytochromes"/>
    <property type="match status" value="1"/>
</dbReference>
<keyword evidence="7 14" id="KW-0812">Transmembrane</keyword>
<name>A2SEZ5_METPP</name>
<evidence type="ECO:0000256" key="13">
    <source>
        <dbReference type="SAM" id="MobiDB-lite"/>
    </source>
</evidence>
<gene>
    <name evidence="17" type="ordered locus">Mpe_A1173</name>
</gene>
<dbReference type="EMBL" id="CP000555">
    <property type="protein sequence ID" value="ABM94134.1"/>
    <property type="molecule type" value="Genomic_DNA"/>
</dbReference>
<dbReference type="GO" id="GO:0009326">
    <property type="term" value="C:formate dehydrogenase complex"/>
    <property type="evidence" value="ECO:0007669"/>
    <property type="project" value="InterPro"/>
</dbReference>
<evidence type="ECO:0000256" key="9">
    <source>
        <dbReference type="ARBA" id="ARBA00022982"/>
    </source>
</evidence>
<evidence type="ECO:0000256" key="5">
    <source>
        <dbReference type="ARBA" id="ARBA00022475"/>
    </source>
</evidence>
<feature type="region of interest" description="Disordered" evidence="13">
    <location>
        <begin position="368"/>
        <end position="388"/>
    </location>
</feature>
<dbReference type="GO" id="GO:0015944">
    <property type="term" value="P:formate oxidation"/>
    <property type="evidence" value="ECO:0007669"/>
    <property type="project" value="TreeGrafter"/>
</dbReference>
<dbReference type="InterPro" id="IPR051817">
    <property type="entry name" value="FDH_cytochrome_b556_subunit"/>
</dbReference>
<evidence type="ECO:0000256" key="8">
    <source>
        <dbReference type="ARBA" id="ARBA00022723"/>
    </source>
</evidence>
<evidence type="ECO:0000256" key="12">
    <source>
        <dbReference type="ARBA" id="ARBA00023136"/>
    </source>
</evidence>
<dbReference type="InterPro" id="IPR006471">
    <property type="entry name" value="Formate_DH_gsu"/>
</dbReference>
<keyword evidence="18" id="KW-1185">Reference proteome</keyword>
<feature type="chain" id="PRO_5002646238" evidence="15">
    <location>
        <begin position="24"/>
        <end position="388"/>
    </location>
</feature>
<dbReference type="GO" id="GO:0022904">
    <property type="term" value="P:respiratory electron transport chain"/>
    <property type="evidence" value="ECO:0007669"/>
    <property type="project" value="InterPro"/>
</dbReference>
<feature type="transmembrane region" description="Helical" evidence="14">
    <location>
        <begin position="311"/>
        <end position="332"/>
    </location>
</feature>
<feature type="domain" description="Cytochrome b561 bacterial/Ni-hydrogenase" evidence="16">
    <location>
        <begin position="163"/>
        <end position="337"/>
    </location>
</feature>